<dbReference type="STRING" id="4537.A0A0E0L8E5"/>
<reference evidence="2" key="1">
    <citation type="submission" date="2015-04" db="UniProtKB">
        <authorList>
            <consortium name="EnsemblPlants"/>
        </authorList>
    </citation>
    <scope>IDENTIFICATION</scope>
</reference>
<proteinExistence type="predicted"/>
<dbReference type="InterPro" id="IPR050796">
    <property type="entry name" value="SCF_F-box_component"/>
</dbReference>
<sequence length="494" mass="55755">MGGYSKRRRRRRNKRQCVEPAGAAAAGIPEEVMEQILLRLPVKSILRFRSVCKSWRAMVADPRFVRLQLDHSTTAARRRPPSILVMPHWSWSSMPQQRMGMIGFFRYPGHGAAATLAHEKGWSSTVAAADDDGDDWCLPLHCNGLVLVCSMKHSSLMFVCNPATKELAELPACTPEYIGYHSVGFYADQSTGKMKVVRCFIRSDYSVGCEVLSLGSPVWRPVTDSPYLVHPGPGSPCILGEEFASFPSPPFMERQKIRDVNGIMTVVAGKLCYAHVLSDNKVELWTASAAAGDDDGSPWSLYRTIVLYDPIHNILPFADDYQGDIFFNVNFATIYRYDAGRRSVKPLVDMNEEMTYFRSRSKLYPCLRSRGNGVYHAIQYSENLPGHGGDVPVAKRQRCVEPAGAAAGIPEDVMEQILHLPAVKSILRFRSVCNSIFFNVDYAMIYRYDVERGVVERGVDMLEEMTYFICSRYKLYRRDGEWRHHAIQYSESLA</sequence>
<feature type="domain" description="F-box" evidence="1">
    <location>
        <begin position="22"/>
        <end position="67"/>
    </location>
</feature>
<keyword evidence="3" id="KW-1185">Reference proteome</keyword>
<evidence type="ECO:0000313" key="2">
    <source>
        <dbReference type="EnsemblPlants" id="OPUNC06G04460.1"/>
    </source>
</evidence>
<dbReference type="EnsemblPlants" id="OPUNC06G04460.1">
    <property type="protein sequence ID" value="OPUNC06G04460.1"/>
    <property type="gene ID" value="OPUNC06G04460"/>
</dbReference>
<dbReference type="Pfam" id="PF07734">
    <property type="entry name" value="FBA_1"/>
    <property type="match status" value="1"/>
</dbReference>
<dbReference type="Pfam" id="PF00646">
    <property type="entry name" value="F-box"/>
    <property type="match status" value="1"/>
</dbReference>
<dbReference type="eggNOG" id="ENOG502QW61">
    <property type="taxonomic scope" value="Eukaryota"/>
</dbReference>
<dbReference type="CDD" id="cd22157">
    <property type="entry name" value="F-box_AtFBW1-like"/>
    <property type="match status" value="1"/>
</dbReference>
<dbReference type="InterPro" id="IPR036047">
    <property type="entry name" value="F-box-like_dom_sf"/>
</dbReference>
<protein>
    <recommendedName>
        <fullName evidence="1">F-box domain-containing protein</fullName>
    </recommendedName>
</protein>
<dbReference type="PANTHER" id="PTHR31672">
    <property type="entry name" value="BNACNNG10540D PROTEIN"/>
    <property type="match status" value="1"/>
</dbReference>
<dbReference type="Proteomes" id="UP000026962">
    <property type="component" value="Chromosome 6"/>
</dbReference>
<evidence type="ECO:0000259" key="1">
    <source>
        <dbReference type="PROSITE" id="PS50181"/>
    </source>
</evidence>
<dbReference type="AlphaFoldDB" id="A0A0E0L8E5"/>
<name>A0A0E0L8E5_ORYPU</name>
<dbReference type="OMA" id="CVAHENV"/>
<dbReference type="PANTHER" id="PTHR31672:SF13">
    <property type="entry name" value="F-BOX PROTEIN CPR30-LIKE"/>
    <property type="match status" value="1"/>
</dbReference>
<reference evidence="2" key="2">
    <citation type="submission" date="2018-05" db="EMBL/GenBank/DDBJ databases">
        <title>OpunRS2 (Oryza punctata Reference Sequence Version 2).</title>
        <authorList>
            <person name="Zhang J."/>
            <person name="Kudrna D."/>
            <person name="Lee S."/>
            <person name="Talag J."/>
            <person name="Welchert J."/>
            <person name="Wing R.A."/>
        </authorList>
    </citation>
    <scope>NUCLEOTIDE SEQUENCE [LARGE SCALE GENOMIC DNA]</scope>
</reference>
<dbReference type="HOGENOM" id="CLU_034248_6_0_1"/>
<dbReference type="Gene3D" id="1.20.1280.50">
    <property type="match status" value="1"/>
</dbReference>
<dbReference type="SUPFAM" id="SSF81383">
    <property type="entry name" value="F-box domain"/>
    <property type="match status" value="1"/>
</dbReference>
<organism evidence="2">
    <name type="scientific">Oryza punctata</name>
    <name type="common">Red rice</name>
    <dbReference type="NCBI Taxonomy" id="4537"/>
    <lineage>
        <taxon>Eukaryota</taxon>
        <taxon>Viridiplantae</taxon>
        <taxon>Streptophyta</taxon>
        <taxon>Embryophyta</taxon>
        <taxon>Tracheophyta</taxon>
        <taxon>Spermatophyta</taxon>
        <taxon>Magnoliopsida</taxon>
        <taxon>Liliopsida</taxon>
        <taxon>Poales</taxon>
        <taxon>Poaceae</taxon>
        <taxon>BOP clade</taxon>
        <taxon>Oryzoideae</taxon>
        <taxon>Oryzeae</taxon>
        <taxon>Oryzinae</taxon>
        <taxon>Oryza</taxon>
    </lineage>
</organism>
<dbReference type="PROSITE" id="PS50181">
    <property type="entry name" value="FBOX"/>
    <property type="match status" value="1"/>
</dbReference>
<dbReference type="InterPro" id="IPR006527">
    <property type="entry name" value="F-box-assoc_dom_typ1"/>
</dbReference>
<accession>A0A0E0L8E5</accession>
<dbReference type="InterPro" id="IPR001810">
    <property type="entry name" value="F-box_dom"/>
</dbReference>
<dbReference type="Gramene" id="OPUNC06G04460.1">
    <property type="protein sequence ID" value="OPUNC06G04460.1"/>
    <property type="gene ID" value="OPUNC06G04460"/>
</dbReference>
<evidence type="ECO:0000313" key="3">
    <source>
        <dbReference type="Proteomes" id="UP000026962"/>
    </source>
</evidence>
<dbReference type="SMART" id="SM00256">
    <property type="entry name" value="FBOX"/>
    <property type="match status" value="2"/>
</dbReference>